<proteinExistence type="predicted"/>
<feature type="transmembrane region" description="Helical" evidence="1">
    <location>
        <begin position="35"/>
        <end position="62"/>
    </location>
</feature>
<dbReference type="AlphaFoldDB" id="A0A0R2AX05"/>
<keyword evidence="1" id="KW-0472">Membrane</keyword>
<evidence type="ECO:0000256" key="1">
    <source>
        <dbReference type="SAM" id="Phobius"/>
    </source>
</evidence>
<dbReference type="EMBL" id="AYZQ01000005">
    <property type="protein sequence ID" value="KRM71333.1"/>
    <property type="molecule type" value="Genomic_DNA"/>
</dbReference>
<dbReference type="STRING" id="1423727.FC34_GL001813"/>
<sequence>MKLLSPEFGGTIACIHETRRQSIVETKTVPINERLVIGSLLAAAAGGFDAFTYLLHGGVFAGLQTGNLILLGAHLGQGQFNLVWRFVVPILAFVVGTMIARLIQHQVKRYKRPLLQQQMILVWELVLIITVAILSPSLPDIPVSALISMAAAAQLQEFRKLKGGPFTSLMMTGNLRTVAEGLYDGIFHHSQPALQKAADIATIIVSFVIGAGAMGFTVLHLGHFAILLPGVLLAIIWTIFWRNSKMLGD</sequence>
<feature type="transmembrane region" description="Helical" evidence="1">
    <location>
        <begin position="115"/>
        <end position="135"/>
    </location>
</feature>
<protein>
    <recommendedName>
        <fullName evidence="4">DUF1275 domain-containing protein</fullName>
    </recommendedName>
</protein>
<feature type="transmembrane region" description="Helical" evidence="1">
    <location>
        <begin position="222"/>
        <end position="241"/>
    </location>
</feature>
<feature type="transmembrane region" description="Helical" evidence="1">
    <location>
        <begin position="82"/>
        <end position="103"/>
    </location>
</feature>
<evidence type="ECO:0008006" key="4">
    <source>
        <dbReference type="Google" id="ProtNLM"/>
    </source>
</evidence>
<organism evidence="2 3">
    <name type="scientific">Lacticaseibacillus brantae DSM 23927</name>
    <dbReference type="NCBI Taxonomy" id="1423727"/>
    <lineage>
        <taxon>Bacteria</taxon>
        <taxon>Bacillati</taxon>
        <taxon>Bacillota</taxon>
        <taxon>Bacilli</taxon>
        <taxon>Lactobacillales</taxon>
        <taxon>Lactobacillaceae</taxon>
        <taxon>Lacticaseibacillus</taxon>
    </lineage>
</organism>
<dbReference type="PANTHER" id="PTHR37314">
    <property type="entry name" value="SLR0142 PROTEIN"/>
    <property type="match status" value="1"/>
</dbReference>
<dbReference type="PANTHER" id="PTHR37314:SF4">
    <property type="entry name" value="UPF0700 TRANSMEMBRANE PROTEIN YOAK"/>
    <property type="match status" value="1"/>
</dbReference>
<accession>A0A0R2AX05</accession>
<dbReference type="Pfam" id="PF06912">
    <property type="entry name" value="DUF1275"/>
    <property type="match status" value="1"/>
</dbReference>
<keyword evidence="3" id="KW-1185">Reference proteome</keyword>
<gene>
    <name evidence="2" type="ORF">FC34_GL001813</name>
</gene>
<dbReference type="InterPro" id="IPR010699">
    <property type="entry name" value="DUF1275"/>
</dbReference>
<feature type="transmembrane region" description="Helical" evidence="1">
    <location>
        <begin position="197"/>
        <end position="216"/>
    </location>
</feature>
<dbReference type="PATRIC" id="fig|1423727.3.peg.1838"/>
<comment type="caution">
    <text evidence="2">The sequence shown here is derived from an EMBL/GenBank/DDBJ whole genome shotgun (WGS) entry which is preliminary data.</text>
</comment>
<evidence type="ECO:0000313" key="2">
    <source>
        <dbReference type="EMBL" id="KRM71333.1"/>
    </source>
</evidence>
<keyword evidence="1" id="KW-1133">Transmembrane helix</keyword>
<reference evidence="2 3" key="1">
    <citation type="journal article" date="2015" name="Genome Announc.">
        <title>Expanding the biotechnology potential of lactobacilli through comparative genomics of 213 strains and associated genera.</title>
        <authorList>
            <person name="Sun Z."/>
            <person name="Harris H.M."/>
            <person name="McCann A."/>
            <person name="Guo C."/>
            <person name="Argimon S."/>
            <person name="Zhang W."/>
            <person name="Yang X."/>
            <person name="Jeffery I.B."/>
            <person name="Cooney J.C."/>
            <person name="Kagawa T.F."/>
            <person name="Liu W."/>
            <person name="Song Y."/>
            <person name="Salvetti E."/>
            <person name="Wrobel A."/>
            <person name="Rasinkangas P."/>
            <person name="Parkhill J."/>
            <person name="Rea M.C."/>
            <person name="O'Sullivan O."/>
            <person name="Ritari J."/>
            <person name="Douillard F.P."/>
            <person name="Paul Ross R."/>
            <person name="Yang R."/>
            <person name="Briner A.E."/>
            <person name="Felis G.E."/>
            <person name="de Vos W.M."/>
            <person name="Barrangou R."/>
            <person name="Klaenhammer T.R."/>
            <person name="Caufield P.W."/>
            <person name="Cui Y."/>
            <person name="Zhang H."/>
            <person name="O'Toole P.W."/>
        </authorList>
    </citation>
    <scope>NUCLEOTIDE SEQUENCE [LARGE SCALE GENOMIC DNA]</scope>
    <source>
        <strain evidence="2 3">DSM 23927</strain>
    </source>
</reference>
<name>A0A0R2AX05_9LACO</name>
<dbReference type="Proteomes" id="UP000051672">
    <property type="component" value="Unassembled WGS sequence"/>
</dbReference>
<evidence type="ECO:0000313" key="3">
    <source>
        <dbReference type="Proteomes" id="UP000051672"/>
    </source>
</evidence>
<keyword evidence="1" id="KW-0812">Transmembrane</keyword>